<evidence type="ECO:0000256" key="8">
    <source>
        <dbReference type="ARBA" id="ARBA00023163"/>
    </source>
</evidence>
<feature type="region of interest" description="Disordered" evidence="11">
    <location>
        <begin position="450"/>
        <end position="473"/>
    </location>
</feature>
<dbReference type="Gene3D" id="3.30.160.60">
    <property type="entry name" value="Classic Zinc Finger"/>
    <property type="match status" value="1"/>
</dbReference>
<evidence type="ECO:0000256" key="7">
    <source>
        <dbReference type="ARBA" id="ARBA00023125"/>
    </source>
</evidence>
<evidence type="ECO:0000256" key="11">
    <source>
        <dbReference type="SAM" id="MobiDB-lite"/>
    </source>
</evidence>
<keyword evidence="5" id="KW-0862">Zinc</keyword>
<keyword evidence="2" id="KW-0479">Metal-binding</keyword>
<accession>A0A553R0E0</accession>
<dbReference type="SUPFAM" id="SSF57667">
    <property type="entry name" value="beta-beta-alpha zinc fingers"/>
    <property type="match status" value="1"/>
</dbReference>
<feature type="compositionally biased region" description="Polar residues" evidence="11">
    <location>
        <begin position="685"/>
        <end position="695"/>
    </location>
</feature>
<keyword evidence="14" id="KW-1185">Reference proteome</keyword>
<gene>
    <name evidence="13" type="ORF">DNTS_017849</name>
</gene>
<dbReference type="InterPro" id="IPR013087">
    <property type="entry name" value="Znf_C2H2_type"/>
</dbReference>
<feature type="compositionally biased region" description="Basic and acidic residues" evidence="11">
    <location>
        <begin position="330"/>
        <end position="345"/>
    </location>
</feature>
<feature type="region of interest" description="Disordered" evidence="11">
    <location>
        <begin position="674"/>
        <end position="704"/>
    </location>
</feature>
<dbReference type="Proteomes" id="UP000316079">
    <property type="component" value="Unassembled WGS sequence"/>
</dbReference>
<dbReference type="PROSITE" id="PS00028">
    <property type="entry name" value="ZINC_FINGER_C2H2_1"/>
    <property type="match status" value="1"/>
</dbReference>
<dbReference type="Pfam" id="PF00096">
    <property type="entry name" value="zf-C2H2"/>
    <property type="match status" value="1"/>
</dbReference>
<name>A0A553R0E0_9TELE</name>
<keyword evidence="8" id="KW-0804">Transcription</keyword>
<feature type="region of interest" description="Disordered" evidence="11">
    <location>
        <begin position="309"/>
        <end position="384"/>
    </location>
</feature>
<feature type="compositionally biased region" description="Basic and acidic residues" evidence="11">
    <location>
        <begin position="463"/>
        <end position="473"/>
    </location>
</feature>
<dbReference type="EMBL" id="SRMA01025353">
    <property type="protein sequence ID" value="TRY95649.1"/>
    <property type="molecule type" value="Genomic_DNA"/>
</dbReference>
<keyword evidence="4 10" id="KW-0863">Zinc-finger</keyword>
<dbReference type="SMART" id="SM00355">
    <property type="entry name" value="ZnF_C2H2"/>
    <property type="match status" value="2"/>
</dbReference>
<comment type="caution">
    <text evidence="13">The sequence shown here is derived from an EMBL/GenBank/DDBJ whole genome shotgun (WGS) entry which is preliminary data.</text>
</comment>
<evidence type="ECO:0000256" key="5">
    <source>
        <dbReference type="ARBA" id="ARBA00022833"/>
    </source>
</evidence>
<dbReference type="OrthoDB" id="8939517at2759"/>
<dbReference type="InterPro" id="IPR003656">
    <property type="entry name" value="Znf_BED"/>
</dbReference>
<evidence type="ECO:0000256" key="10">
    <source>
        <dbReference type="PROSITE-ProRule" id="PRU00042"/>
    </source>
</evidence>
<evidence type="ECO:0000256" key="3">
    <source>
        <dbReference type="ARBA" id="ARBA00022737"/>
    </source>
</evidence>
<feature type="compositionally biased region" description="Basic and acidic residues" evidence="11">
    <location>
        <begin position="843"/>
        <end position="852"/>
    </location>
</feature>
<evidence type="ECO:0000256" key="2">
    <source>
        <dbReference type="ARBA" id="ARBA00022723"/>
    </source>
</evidence>
<keyword evidence="9" id="KW-0539">Nucleus</keyword>
<evidence type="ECO:0000313" key="13">
    <source>
        <dbReference type="EMBL" id="TRY95649.1"/>
    </source>
</evidence>
<keyword evidence="3" id="KW-0677">Repeat</keyword>
<feature type="region of interest" description="Disordered" evidence="11">
    <location>
        <begin position="507"/>
        <end position="531"/>
    </location>
</feature>
<evidence type="ECO:0000256" key="4">
    <source>
        <dbReference type="ARBA" id="ARBA00022771"/>
    </source>
</evidence>
<reference evidence="13 14" key="1">
    <citation type="journal article" date="2019" name="Sci. Data">
        <title>Hybrid genome assembly and annotation of Danionella translucida.</title>
        <authorList>
            <person name="Kadobianskyi M."/>
            <person name="Schulze L."/>
            <person name="Schuelke M."/>
            <person name="Judkewitz B."/>
        </authorList>
    </citation>
    <scope>NUCLEOTIDE SEQUENCE [LARGE SCALE GENOMIC DNA]</scope>
    <source>
        <strain evidence="13 14">Bolton</strain>
    </source>
</reference>
<feature type="domain" description="C2H2-type" evidence="12">
    <location>
        <begin position="157"/>
        <end position="184"/>
    </location>
</feature>
<feature type="compositionally biased region" description="Basic and acidic residues" evidence="11">
    <location>
        <begin position="212"/>
        <end position="221"/>
    </location>
</feature>
<organism evidence="13 14">
    <name type="scientific">Danionella cerebrum</name>
    <dbReference type="NCBI Taxonomy" id="2873325"/>
    <lineage>
        <taxon>Eukaryota</taxon>
        <taxon>Metazoa</taxon>
        <taxon>Chordata</taxon>
        <taxon>Craniata</taxon>
        <taxon>Vertebrata</taxon>
        <taxon>Euteleostomi</taxon>
        <taxon>Actinopterygii</taxon>
        <taxon>Neopterygii</taxon>
        <taxon>Teleostei</taxon>
        <taxon>Ostariophysi</taxon>
        <taxon>Cypriniformes</taxon>
        <taxon>Danionidae</taxon>
        <taxon>Danioninae</taxon>
        <taxon>Danionella</taxon>
    </lineage>
</organism>
<evidence type="ECO:0000256" key="1">
    <source>
        <dbReference type="ARBA" id="ARBA00004123"/>
    </source>
</evidence>
<evidence type="ECO:0000256" key="6">
    <source>
        <dbReference type="ARBA" id="ARBA00023015"/>
    </source>
</evidence>
<feature type="compositionally biased region" description="Polar residues" evidence="11">
    <location>
        <begin position="512"/>
        <end position="531"/>
    </location>
</feature>
<proteinExistence type="predicted"/>
<feature type="compositionally biased region" description="Basic and acidic residues" evidence="11">
    <location>
        <begin position="876"/>
        <end position="885"/>
    </location>
</feature>
<feature type="region of interest" description="Disordered" evidence="11">
    <location>
        <begin position="722"/>
        <end position="741"/>
    </location>
</feature>
<dbReference type="InterPro" id="IPR036236">
    <property type="entry name" value="Znf_C2H2_sf"/>
</dbReference>
<evidence type="ECO:0000256" key="9">
    <source>
        <dbReference type="ARBA" id="ARBA00023242"/>
    </source>
</evidence>
<feature type="region of interest" description="Disordered" evidence="11">
    <location>
        <begin position="836"/>
        <end position="893"/>
    </location>
</feature>
<dbReference type="PROSITE" id="PS50157">
    <property type="entry name" value="ZINC_FINGER_C2H2_2"/>
    <property type="match status" value="1"/>
</dbReference>
<feature type="compositionally biased region" description="Polar residues" evidence="11">
    <location>
        <begin position="312"/>
        <end position="323"/>
    </location>
</feature>
<feature type="region of interest" description="Disordered" evidence="11">
    <location>
        <begin position="55"/>
        <end position="89"/>
    </location>
</feature>
<feature type="region of interest" description="Disordered" evidence="11">
    <location>
        <begin position="202"/>
        <end position="225"/>
    </location>
</feature>
<dbReference type="FunFam" id="3.30.160.60:FF:000646">
    <property type="entry name" value="Myeloid zinc finger 1"/>
    <property type="match status" value="1"/>
</dbReference>
<dbReference type="GO" id="GO:0005634">
    <property type="term" value="C:nucleus"/>
    <property type="evidence" value="ECO:0007669"/>
    <property type="project" value="UniProtKB-SubCell"/>
</dbReference>
<sequence>MTKLQLLHRAVNERLMAAVEQIMEMVGGVLLEYEEETIRVRKENEELRRNLRWKQESNSAEWADSSEKPTIPIPEETSPSNEDERPASPRFELNSDVADIENNSTVRPLSGPEIMVTLMKAQENAQSFMAPMEYDLSLQASRFRLWKEQNTRQKMSFACPDCGKVFAKKQTLLVHMRIHSNDSPRYTCRERKTFFYGNSRKGKKKYGLSQTQHHDHSKHDEDDLMDDSVETNNTTAPEAYTDVGQEKLDETTFDNKESILIKYNVTGTKSKRRRKGKKRLYTLMQCPVCPDRTLAGHAQFTMHMRTHKHDMNQCTPSQSTTDEAATMETEVPKSCKEELVEKLPNSKEASAGKASPEPHTRTLHQPSEKQAAEESNTSTCDAQSVTKKFKLKTGKSKNIKLRGCVVDLPKLHILQTAHLGKLTIREMFDTGGKRSMRKRKFKLDDVKTEKGIETEEEEEEEGRTETNHTGDKPYHYRQRIPLFYGEVPNRNLSGLEVEEPLMNCESLEETMNESSSLDVNNSGSNSKPENLVSSPDIVAQEIAAKPGILPQLVIGGYGAFDKKIPKNAKRASYDLKDFNLQPMIVLEPVERDLKYWSFLPEALKSRGSERRVFDHDQISSVVVGDEKTSAETSVDSKAVDKCFAHGVENMPEMCCNFLHKTEIISVVVSSPQHDSPLAEELPKESLQTNQTSKPSTPEHRQEEISCSFPCASDQLLSKVDENQDFRSSPSEHLDSPGKSDSIASSSIRLTLLKQNSDFESWFKNTDAAEKKDDLKSSCVVLSDDEELVEVLKETCSNIMENHGPSDCYVLSDTEDDVLEISSYRLQKNLNTCVLLSDDDEKEESPSKQKESSDAGTNLSCDSTLKAPDTTDTIQNESKEPTNRNDDEPDQIISEKMTKLDRLNSFMTERLMAAVKEILFTVGKTVREYEEETERVRSENQRLKEMLRDTGCFSMDTSAATLESYQSISPIHPGWICSQNEDPETIEEIPGDPSERHDELHPLIKSEKPRYSINAKRESPPKANESSDVFVENNDTIPVEDSHFAPKIKVEYINSNSSSGDEMQSAEDVYQDWSPQCPDLPQGISDVYRTQHPTQQTYTNADIPPLAFQHCSSSLEDNHVSYHNILCSNRTNCSSKCCEMQKRTVAKSSPVWKYFSLKEGDCSKAVCLMCMAVISRGRKEYTTTCANLCQFYEDKSEGDSDKDSVMMRCTIGS</sequence>
<keyword evidence="7" id="KW-0238">DNA-binding</keyword>
<evidence type="ECO:0000259" key="12">
    <source>
        <dbReference type="PROSITE" id="PS50157"/>
    </source>
</evidence>
<feature type="compositionally biased region" description="Basic and acidic residues" evidence="11">
    <location>
        <begin position="722"/>
        <end position="737"/>
    </location>
</feature>
<dbReference type="STRING" id="623744.A0A553R0E0"/>
<feature type="compositionally biased region" description="Basic and acidic residues" evidence="11">
    <location>
        <begin position="356"/>
        <end position="372"/>
    </location>
</feature>
<dbReference type="GO" id="GO:0008270">
    <property type="term" value="F:zinc ion binding"/>
    <property type="evidence" value="ECO:0007669"/>
    <property type="project" value="UniProtKB-KW"/>
</dbReference>
<evidence type="ECO:0000313" key="14">
    <source>
        <dbReference type="Proteomes" id="UP000316079"/>
    </source>
</evidence>
<comment type="subcellular location">
    <subcellularLocation>
        <location evidence="1">Nucleus</location>
    </subcellularLocation>
</comment>
<protein>
    <recommendedName>
        <fullName evidence="12">C2H2-type domain-containing protein</fullName>
    </recommendedName>
</protein>
<dbReference type="Pfam" id="PF02892">
    <property type="entry name" value="zf-BED"/>
    <property type="match status" value="1"/>
</dbReference>
<feature type="compositionally biased region" description="Polar residues" evidence="11">
    <location>
        <begin position="373"/>
        <end position="384"/>
    </location>
</feature>
<dbReference type="GO" id="GO:0003677">
    <property type="term" value="F:DNA binding"/>
    <property type="evidence" value="ECO:0007669"/>
    <property type="project" value="UniProtKB-KW"/>
</dbReference>
<keyword evidence="6" id="KW-0805">Transcription regulation</keyword>
<dbReference type="AlphaFoldDB" id="A0A553R0E0"/>